<feature type="compositionally biased region" description="Basic residues" evidence="1">
    <location>
        <begin position="44"/>
        <end position="55"/>
    </location>
</feature>
<evidence type="ECO:0000256" key="1">
    <source>
        <dbReference type="SAM" id="MobiDB-lite"/>
    </source>
</evidence>
<dbReference type="PANTHER" id="PTHR35788:SF1">
    <property type="entry name" value="EXPORTED PROTEIN"/>
    <property type="match status" value="1"/>
</dbReference>
<feature type="domain" description="YoaR-like putative peptidoglycan binding" evidence="3">
    <location>
        <begin position="132"/>
        <end position="247"/>
    </location>
</feature>
<dbReference type="InterPro" id="IPR052913">
    <property type="entry name" value="Glycopeptide_resist_protein"/>
</dbReference>
<dbReference type="AlphaFoldDB" id="A0A544QWF8"/>
<dbReference type="InterPro" id="IPR022029">
    <property type="entry name" value="YoaR-like_PG-bd"/>
</dbReference>
<accession>A0A544QWF8</accession>
<name>A0A544QWF8_9FIRM</name>
<reference evidence="4 5" key="1">
    <citation type="submission" date="2019-02" db="EMBL/GenBank/DDBJ databases">
        <title>Peptostreptococcaceae bacterium ZHW00191 nov., a new bacterium isolated from the human gut.</title>
        <authorList>
            <person name="Zhou H.-W."/>
            <person name="Chen X.-J."/>
        </authorList>
    </citation>
    <scope>NUCLEOTIDE SEQUENCE [LARGE SCALE GENOMIC DNA]</scope>
    <source>
        <strain evidence="4 5">ZHW00191</strain>
    </source>
</reference>
<proteinExistence type="predicted"/>
<comment type="caution">
    <text evidence="4">The sequence shown here is derived from an EMBL/GenBank/DDBJ whole genome shotgun (WGS) entry which is preliminary data.</text>
</comment>
<sequence length="468" mass="53138">MRDIYMGANNDRKNKMTSKSDKSSTSKLKEKKSESMSVKDNIDRRRKKRISRKKKKEMRRKKIIASVIAVLAVITLIILIFNSIFVYNGKIANNIYIQGVNVSGMSRDDAIEELNKKFKVDNITFSYGEKKYTVKSEAVDLKYNIEDVVNEAYDYTREGSYYTDLYRYFSLNNKTLKKEISVVYNEGKMRDEIEKIAKGIDKEPVDATISIDGSIKTTKSSDGRKVNIDDTIMLLKKSIDNKKKETIPLKVEELKAEVQTSDVEKIDTVLGEYKTSFESSNEQRSYNVKKSAGVTDKILLMPGETFSYNSLTGKTNFENGYQEAPVIVNGELKPSAGGGVCQTSSTIFNAAMYAGMDIVSVTNHSSTLTYVPKGRDATVNDSGLDFKFKNDYENPVYLRNYIEGKTLRTVIYGAKSDKKNIEIKVEETDEDKNDGKISFKTYRIYKDSNGKEIKREYISGGEYKPIKK</sequence>
<feature type="compositionally biased region" description="Basic and acidic residues" evidence="1">
    <location>
        <begin position="10"/>
        <end position="34"/>
    </location>
</feature>
<dbReference type="Pfam" id="PF04294">
    <property type="entry name" value="VanW"/>
    <property type="match status" value="1"/>
</dbReference>
<organism evidence="4 5">
    <name type="scientific">Peptacetobacter hominis</name>
    <dbReference type="NCBI Taxonomy" id="2743610"/>
    <lineage>
        <taxon>Bacteria</taxon>
        <taxon>Bacillati</taxon>
        <taxon>Bacillota</taxon>
        <taxon>Clostridia</taxon>
        <taxon>Peptostreptococcales</taxon>
        <taxon>Peptostreptococcaceae</taxon>
        <taxon>Peptacetobacter</taxon>
    </lineage>
</organism>
<gene>
    <name evidence="4" type="ORF">EXD82_04035</name>
</gene>
<keyword evidence="2" id="KW-0812">Transmembrane</keyword>
<evidence type="ECO:0000256" key="2">
    <source>
        <dbReference type="SAM" id="Phobius"/>
    </source>
</evidence>
<feature type="region of interest" description="Disordered" evidence="1">
    <location>
        <begin position="1"/>
        <end position="55"/>
    </location>
</feature>
<keyword evidence="5" id="KW-1185">Reference proteome</keyword>
<dbReference type="EMBL" id="SGJB01000005">
    <property type="protein sequence ID" value="TQQ85023.1"/>
    <property type="molecule type" value="Genomic_DNA"/>
</dbReference>
<keyword evidence="2" id="KW-1133">Transmembrane helix</keyword>
<feature type="transmembrane region" description="Helical" evidence="2">
    <location>
        <begin position="63"/>
        <end position="87"/>
    </location>
</feature>
<dbReference type="Pfam" id="PF12229">
    <property type="entry name" value="PG_binding_4"/>
    <property type="match status" value="1"/>
</dbReference>
<protein>
    <submittedName>
        <fullName evidence="4">Vancomycin resistance protein</fullName>
    </submittedName>
</protein>
<evidence type="ECO:0000259" key="3">
    <source>
        <dbReference type="Pfam" id="PF12229"/>
    </source>
</evidence>
<dbReference type="Proteomes" id="UP000317863">
    <property type="component" value="Unassembled WGS sequence"/>
</dbReference>
<keyword evidence="2" id="KW-0472">Membrane</keyword>
<evidence type="ECO:0000313" key="5">
    <source>
        <dbReference type="Proteomes" id="UP000317863"/>
    </source>
</evidence>
<dbReference type="InterPro" id="IPR007391">
    <property type="entry name" value="Vancomycin_resist_VanW"/>
</dbReference>
<dbReference type="PANTHER" id="PTHR35788">
    <property type="entry name" value="EXPORTED PROTEIN-RELATED"/>
    <property type="match status" value="1"/>
</dbReference>
<evidence type="ECO:0000313" key="4">
    <source>
        <dbReference type="EMBL" id="TQQ85023.1"/>
    </source>
</evidence>